<evidence type="ECO:0000256" key="4">
    <source>
        <dbReference type="PROSITE-ProRule" id="PRU00333"/>
    </source>
</evidence>
<feature type="binding site" evidence="4">
    <location>
        <position position="276"/>
    </location>
    <ligand>
        <name>Zn(2+)</name>
        <dbReference type="ChEBI" id="CHEBI:29105"/>
    </ligand>
</feature>
<dbReference type="PANTHER" id="PTHR11103">
    <property type="entry name" value="SLR1189 PROTEIN"/>
    <property type="match status" value="1"/>
</dbReference>
<keyword evidence="3 4" id="KW-0862">Zinc</keyword>
<proteinExistence type="predicted"/>
<dbReference type="Pfam" id="PF02574">
    <property type="entry name" value="S-methyl_trans"/>
    <property type="match status" value="1"/>
</dbReference>
<dbReference type="GO" id="GO:0008168">
    <property type="term" value="F:methyltransferase activity"/>
    <property type="evidence" value="ECO:0007669"/>
    <property type="project" value="UniProtKB-UniRule"/>
</dbReference>
<reference evidence="6" key="2">
    <citation type="journal article" date="2021" name="PeerJ">
        <title>Extensive microbial diversity within the chicken gut microbiome revealed by metagenomics and culture.</title>
        <authorList>
            <person name="Gilroy R."/>
            <person name="Ravi A."/>
            <person name="Getino M."/>
            <person name="Pursley I."/>
            <person name="Horton D.L."/>
            <person name="Alikhan N.F."/>
            <person name="Baker D."/>
            <person name="Gharbi K."/>
            <person name="Hall N."/>
            <person name="Watson M."/>
            <person name="Adriaenssens E.M."/>
            <person name="Foster-Nyarko E."/>
            <person name="Jarju S."/>
            <person name="Secka A."/>
            <person name="Antonio M."/>
            <person name="Oren A."/>
            <person name="Chaudhuri R.R."/>
            <person name="La Ragione R."/>
            <person name="Hildebrand F."/>
            <person name="Pallen M.J."/>
        </authorList>
    </citation>
    <scope>NUCLEOTIDE SEQUENCE</scope>
    <source>
        <strain evidence="6">ChiBcec6-7307</strain>
    </source>
</reference>
<dbReference type="AlphaFoldDB" id="A0A9D1NZF8"/>
<name>A0A9D1NZF8_9FIRM</name>
<dbReference type="PROSITE" id="PS50970">
    <property type="entry name" value="HCY"/>
    <property type="match status" value="1"/>
</dbReference>
<dbReference type="InterPro" id="IPR003726">
    <property type="entry name" value="HCY_dom"/>
</dbReference>
<accession>A0A9D1NZF8</accession>
<dbReference type="InterPro" id="IPR017226">
    <property type="entry name" value="BHMT-like"/>
</dbReference>
<dbReference type="PIRSF" id="PIRSF037505">
    <property type="entry name" value="Betaine_HMT"/>
    <property type="match status" value="1"/>
</dbReference>
<dbReference type="SUPFAM" id="SSF82282">
    <property type="entry name" value="Homocysteine S-methyltransferase"/>
    <property type="match status" value="1"/>
</dbReference>
<feature type="binding site" evidence="4">
    <location>
        <position position="275"/>
    </location>
    <ligand>
        <name>Zn(2+)</name>
        <dbReference type="ChEBI" id="CHEBI:29105"/>
    </ligand>
</feature>
<evidence type="ECO:0000256" key="2">
    <source>
        <dbReference type="ARBA" id="ARBA00022679"/>
    </source>
</evidence>
<organism evidence="6 7">
    <name type="scientific">Candidatus Merdiplasma excrementigallinarum</name>
    <dbReference type="NCBI Taxonomy" id="2840864"/>
    <lineage>
        <taxon>Bacteria</taxon>
        <taxon>Bacillati</taxon>
        <taxon>Bacillota</taxon>
        <taxon>Clostridia</taxon>
        <taxon>Lachnospirales</taxon>
        <taxon>Lachnospiraceae</taxon>
        <taxon>Lachnospiraceae incertae sedis</taxon>
        <taxon>Candidatus Merdiplasma</taxon>
    </lineage>
</organism>
<dbReference type="Proteomes" id="UP000886889">
    <property type="component" value="Unassembled WGS sequence"/>
</dbReference>
<dbReference type="GO" id="GO:0009086">
    <property type="term" value="P:methionine biosynthetic process"/>
    <property type="evidence" value="ECO:0007669"/>
    <property type="project" value="InterPro"/>
</dbReference>
<evidence type="ECO:0000256" key="3">
    <source>
        <dbReference type="PIRSR" id="PIRSR037505-2"/>
    </source>
</evidence>
<feature type="binding site" evidence="3 4">
    <location>
        <position position="209"/>
    </location>
    <ligand>
        <name>Zn(2+)</name>
        <dbReference type="ChEBI" id="CHEBI:29105"/>
    </ligand>
</feature>
<evidence type="ECO:0000256" key="1">
    <source>
        <dbReference type="ARBA" id="ARBA00022603"/>
    </source>
</evidence>
<dbReference type="PANTHER" id="PTHR11103:SF18">
    <property type="entry name" value="SLR1189 PROTEIN"/>
    <property type="match status" value="1"/>
</dbReference>
<evidence type="ECO:0000313" key="6">
    <source>
        <dbReference type="EMBL" id="HIV23482.1"/>
    </source>
</evidence>
<evidence type="ECO:0000313" key="7">
    <source>
        <dbReference type="Proteomes" id="UP000886889"/>
    </source>
</evidence>
<dbReference type="InterPro" id="IPR036589">
    <property type="entry name" value="HCY_dom_sf"/>
</dbReference>
<comment type="cofactor">
    <cofactor evidence="3">
        <name>Zn(2+)</name>
        <dbReference type="ChEBI" id="CHEBI:29105"/>
    </cofactor>
    <text evidence="3">Binds 1 zinc ion per subunit.</text>
</comment>
<keyword evidence="3 4" id="KW-0479">Metal-binding</keyword>
<comment type="caution">
    <text evidence="6">The sequence shown here is derived from an EMBL/GenBank/DDBJ whole genome shotgun (WGS) entry which is preliminary data.</text>
</comment>
<dbReference type="EMBL" id="DVOS01000054">
    <property type="protein sequence ID" value="HIV23482.1"/>
    <property type="molecule type" value="Genomic_DNA"/>
</dbReference>
<feature type="domain" description="Hcy-binding" evidence="5">
    <location>
        <begin position="3"/>
        <end position="290"/>
    </location>
</feature>
<sequence>MTREEFETLTGQGIVYLDGACGSNLYLAGMPRGICAEQWILEHEQVMMDLQRGYVEAGSQMIYAPTFGANRAALSLYGLEKQIREYNSRLVDLSRRAVGDRALVGGDLSPTGKVLTSQGGETEVDEVYEIYREQIACLAEEGVDFLVAETMLSVEETMIALDAAQSVCQLPVLCSLTLEADGNALYGGNGVEAVETLQDMGASAVGVNCSVGPDQLENVIRNMKRAARIPILAKPNAGLPLMDEQGNAHYSMGPREFALHMKKLVQAGASLIGGCCGTTPEYIKKTRLLLEGRLI</sequence>
<dbReference type="GO" id="GO:0008270">
    <property type="term" value="F:zinc ion binding"/>
    <property type="evidence" value="ECO:0007669"/>
    <property type="project" value="InterPro"/>
</dbReference>
<dbReference type="GO" id="GO:0032259">
    <property type="term" value="P:methylation"/>
    <property type="evidence" value="ECO:0007669"/>
    <property type="project" value="UniProtKB-KW"/>
</dbReference>
<keyword evidence="1 4" id="KW-0489">Methyltransferase</keyword>
<evidence type="ECO:0000259" key="5">
    <source>
        <dbReference type="PROSITE" id="PS50970"/>
    </source>
</evidence>
<gene>
    <name evidence="6" type="ORF">IAC80_06040</name>
</gene>
<reference evidence="6" key="1">
    <citation type="submission" date="2020-10" db="EMBL/GenBank/DDBJ databases">
        <authorList>
            <person name="Gilroy R."/>
        </authorList>
    </citation>
    <scope>NUCLEOTIDE SEQUENCE</scope>
    <source>
        <strain evidence="6">ChiBcec6-7307</strain>
    </source>
</reference>
<dbReference type="Gene3D" id="3.20.20.330">
    <property type="entry name" value="Homocysteine-binding-like domain"/>
    <property type="match status" value="1"/>
</dbReference>
<keyword evidence="2 4" id="KW-0808">Transferase</keyword>
<protein>
    <submittedName>
        <fullName evidence="6">Homocysteine S-methyltransferase family protein</fullName>
    </submittedName>
</protein>